<dbReference type="InterPro" id="IPR043769">
    <property type="entry name" value="DUF5715"/>
</dbReference>
<accession>A0A2T0ZXQ9</accession>
<dbReference type="AlphaFoldDB" id="A0A2T0ZXQ9"/>
<comment type="caution">
    <text evidence="1">The sequence shown here is derived from an EMBL/GenBank/DDBJ whole genome shotgun (WGS) entry which is preliminary data.</text>
</comment>
<reference evidence="1 2" key="1">
    <citation type="submission" date="2018-03" db="EMBL/GenBank/DDBJ databases">
        <title>Genomic Encyclopedia of Archaeal and Bacterial Type Strains, Phase II (KMG-II): from individual species to whole genera.</title>
        <authorList>
            <person name="Goeker M."/>
        </authorList>
    </citation>
    <scope>NUCLEOTIDE SEQUENCE [LARGE SCALE GENOMIC DNA]</scope>
    <source>
        <strain evidence="1 2">DSM 100065</strain>
    </source>
</reference>
<dbReference type="Proteomes" id="UP000237752">
    <property type="component" value="Unassembled WGS sequence"/>
</dbReference>
<name>A0A2T0ZXQ9_9ACTN</name>
<sequence length="280" mass="31046">MQRYRDEIESLCTNLVSVIDPGDAAREVQAAVSSNILKDVLERSPRGHQFAAEQLTSSIHEFSPTAASSAQDIPSLVRVHLLSALDAMWWGRSAAFVTNADVAGSDELVDLRVLRRRHKIHFRFRVQAEDLPRRVVRAAIRRTAPGFTPTTIGMKLPYGRPEIVALLNDCALELAARAAPRSPRLWVNSIARSTAYQDELRAYGYVAATSSAHCAGWAADVEMEWMRRRGMGTLLEGVLSRRASEGQINLIDEGQAWHVCVNPSFVPQLRAMWRGQSGMG</sequence>
<evidence type="ECO:0000313" key="1">
    <source>
        <dbReference type="EMBL" id="PRZ41141.1"/>
    </source>
</evidence>
<evidence type="ECO:0000313" key="2">
    <source>
        <dbReference type="Proteomes" id="UP000237752"/>
    </source>
</evidence>
<dbReference type="Pfam" id="PF18979">
    <property type="entry name" value="DUF5715"/>
    <property type="match status" value="1"/>
</dbReference>
<keyword evidence="2" id="KW-1185">Reference proteome</keyword>
<organism evidence="1 2">
    <name type="scientific">Antricoccus suffuscus</name>
    <dbReference type="NCBI Taxonomy" id="1629062"/>
    <lineage>
        <taxon>Bacteria</taxon>
        <taxon>Bacillati</taxon>
        <taxon>Actinomycetota</taxon>
        <taxon>Actinomycetes</taxon>
        <taxon>Geodermatophilales</taxon>
        <taxon>Antricoccaceae</taxon>
        <taxon>Antricoccus</taxon>
    </lineage>
</organism>
<proteinExistence type="predicted"/>
<protein>
    <submittedName>
        <fullName evidence="1">Uncharacterized protein</fullName>
    </submittedName>
</protein>
<gene>
    <name evidence="1" type="ORF">CLV47_11117</name>
</gene>
<dbReference type="EMBL" id="PVUE01000011">
    <property type="protein sequence ID" value="PRZ41141.1"/>
    <property type="molecule type" value="Genomic_DNA"/>
</dbReference>